<keyword evidence="2 9" id="KW-0732">Signal</keyword>
<dbReference type="InterPro" id="IPR011042">
    <property type="entry name" value="6-blade_b-propeller_TolB-like"/>
</dbReference>
<keyword evidence="5" id="KW-0325">Glycoprotein</keyword>
<accession>A0ABD3TLW6</accession>
<dbReference type="Gene3D" id="2.120.10.30">
    <property type="entry name" value="TolB, C-terminal domain"/>
    <property type="match status" value="2"/>
</dbReference>
<organism evidence="11 12">
    <name type="scientific">Sinanodonta woodiana</name>
    <name type="common">Chinese pond mussel</name>
    <name type="synonym">Anodonta woodiana</name>
    <dbReference type="NCBI Taxonomy" id="1069815"/>
    <lineage>
        <taxon>Eukaryota</taxon>
        <taxon>Metazoa</taxon>
        <taxon>Spiralia</taxon>
        <taxon>Lophotrochozoa</taxon>
        <taxon>Mollusca</taxon>
        <taxon>Bivalvia</taxon>
        <taxon>Autobranchia</taxon>
        <taxon>Heteroconchia</taxon>
        <taxon>Palaeoheterodonta</taxon>
        <taxon>Unionida</taxon>
        <taxon>Unionoidea</taxon>
        <taxon>Unionidae</taxon>
        <taxon>Unioninae</taxon>
        <taxon>Sinanodonta</taxon>
    </lineage>
</organism>
<evidence type="ECO:0000256" key="7">
    <source>
        <dbReference type="SAM" id="MobiDB-lite"/>
    </source>
</evidence>
<dbReference type="InterPro" id="IPR000742">
    <property type="entry name" value="EGF"/>
</dbReference>
<evidence type="ECO:0000256" key="3">
    <source>
        <dbReference type="ARBA" id="ARBA00022737"/>
    </source>
</evidence>
<proteinExistence type="predicted"/>
<dbReference type="PROSITE" id="PS51120">
    <property type="entry name" value="LDLRB"/>
    <property type="match status" value="3"/>
</dbReference>
<keyword evidence="4" id="KW-1015">Disulfide bond</keyword>
<keyword evidence="8" id="KW-0812">Transmembrane</keyword>
<dbReference type="InterPro" id="IPR050778">
    <property type="entry name" value="Cueball_EGF_LRP_Nidogen"/>
</dbReference>
<evidence type="ECO:0000259" key="10">
    <source>
        <dbReference type="SMART" id="SM00181"/>
    </source>
</evidence>
<dbReference type="SUPFAM" id="SSF57196">
    <property type="entry name" value="EGF/Laminin"/>
    <property type="match status" value="2"/>
</dbReference>
<feature type="repeat" description="LDL-receptor class B" evidence="6">
    <location>
        <begin position="465"/>
        <end position="508"/>
    </location>
</feature>
<keyword evidence="1" id="KW-0245">EGF-like domain</keyword>
<evidence type="ECO:0000313" key="11">
    <source>
        <dbReference type="EMBL" id="KAL3837355.1"/>
    </source>
</evidence>
<keyword evidence="8" id="KW-1133">Transmembrane helix</keyword>
<dbReference type="SMART" id="SM00181">
    <property type="entry name" value="EGF"/>
    <property type="match status" value="2"/>
</dbReference>
<dbReference type="Pfam" id="PF14670">
    <property type="entry name" value="FXa_inhibition"/>
    <property type="match status" value="1"/>
</dbReference>
<dbReference type="SMART" id="SM00135">
    <property type="entry name" value="LY"/>
    <property type="match status" value="6"/>
</dbReference>
<evidence type="ECO:0000256" key="4">
    <source>
        <dbReference type="ARBA" id="ARBA00023157"/>
    </source>
</evidence>
<feature type="repeat" description="LDL-receptor class B" evidence="6">
    <location>
        <begin position="422"/>
        <end position="464"/>
    </location>
</feature>
<keyword evidence="3" id="KW-0677">Repeat</keyword>
<feature type="chain" id="PRO_5044767646" description="EGF-like domain-containing protein" evidence="9">
    <location>
        <begin position="20"/>
        <end position="731"/>
    </location>
</feature>
<dbReference type="FunFam" id="2.120.10.30:FF:000241">
    <property type="entry name" value="Low-density lipoprotein receptor-related protein 6"/>
    <property type="match status" value="1"/>
</dbReference>
<gene>
    <name evidence="11" type="ORF">ACJMK2_022719</name>
</gene>
<protein>
    <recommendedName>
        <fullName evidence="10">EGF-like domain-containing protein</fullName>
    </recommendedName>
</protein>
<dbReference type="Proteomes" id="UP001634394">
    <property type="component" value="Unassembled WGS sequence"/>
</dbReference>
<dbReference type="SUPFAM" id="SSF63825">
    <property type="entry name" value="YWTD domain"/>
    <property type="match status" value="2"/>
</dbReference>
<feature type="region of interest" description="Disordered" evidence="7">
    <location>
        <begin position="709"/>
        <end position="731"/>
    </location>
</feature>
<evidence type="ECO:0000256" key="9">
    <source>
        <dbReference type="SAM" id="SignalP"/>
    </source>
</evidence>
<evidence type="ECO:0000256" key="1">
    <source>
        <dbReference type="ARBA" id="ARBA00022536"/>
    </source>
</evidence>
<dbReference type="Pfam" id="PF00058">
    <property type="entry name" value="Ldl_recept_b"/>
    <property type="match status" value="1"/>
</dbReference>
<comment type="caution">
    <text evidence="11">The sequence shown here is derived from an EMBL/GenBank/DDBJ whole genome shotgun (WGS) entry which is preliminary data.</text>
</comment>
<dbReference type="InterPro" id="IPR000033">
    <property type="entry name" value="LDLR_classB_rpt"/>
</dbReference>
<dbReference type="EMBL" id="JBJQND010000018">
    <property type="protein sequence ID" value="KAL3837355.1"/>
    <property type="molecule type" value="Genomic_DNA"/>
</dbReference>
<keyword evidence="8" id="KW-0472">Membrane</keyword>
<dbReference type="PANTHER" id="PTHR46513">
    <property type="entry name" value="VITELLOGENIN RECEPTOR-LIKE PROTEIN-RELATED-RELATED"/>
    <property type="match status" value="1"/>
</dbReference>
<evidence type="ECO:0000256" key="8">
    <source>
        <dbReference type="SAM" id="Phobius"/>
    </source>
</evidence>
<evidence type="ECO:0000256" key="5">
    <source>
        <dbReference type="ARBA" id="ARBA00023180"/>
    </source>
</evidence>
<keyword evidence="12" id="KW-1185">Reference proteome</keyword>
<feature type="transmembrane region" description="Helical" evidence="8">
    <location>
        <begin position="671"/>
        <end position="690"/>
    </location>
</feature>
<feature type="signal peptide" evidence="9">
    <location>
        <begin position="1"/>
        <end position="19"/>
    </location>
</feature>
<name>A0ABD3TLW6_SINWO</name>
<sequence>MGIRSVLLLCVFNFFSVDGKVSDPLPAEFLLIVDKMYGIIYRTDTTKYNYVNISLQDDFIPDDIDYDPIDDVIFAANRTHIISLSISGERQTTVRAFNTEANIIGIAVDAASRLLFYTDMGNHVIGVISLATGSHKTVFRNVERPGDIVADPINGNIYWSERGSSQITLAMSSYVGTNRTLVEQNTIEDPYFLYYDPMIDLDFKDGVLYLCLSEHSRIRRINANGSNGQIIYDNEQEEDGCSITVEQSNIYFIFGREIKRLRMDGTGEATIPSDELTDPIVIHSHSNSSRARNGCSDGRGGCSHFCFPLPGGSVMCSCPDFMTLLPDHQTCEGSSIILITTNDRSGIYAMDPNHDYSIEIPLKKIEKPHAVSYDPINETIFWTDIKLHMIFSATVSGRKERIIRHLKVNSSPQGIAVDETSRLLFYTDKKYGIIAVFSLDGSLQKVIVRKKLEEPEAIVINPVNGTIFWTSFGTYGRIETANYDGTNKREIINTGYVKPSGLAIDVTEGVLYWCIASGIYKADINGANRQIIYKENIATFQRIAFYESHLYFTSPSHRNVMKSGTDGGKPKQFGPTTSGDIVDIHVFKGADTKGINGCSNRSETCSHFCFPRPGGLKMCACPDGMSLQSDGRTCQTGVTSLPPDYIMSTQSDLPSHDIDGSAVRLNVLQTAVGSLACLLAISVLFNVCFVRKNKRMRPEERKKEHYATLVSREEEGGQNRRVSESINNDSL</sequence>
<reference evidence="11 12" key="1">
    <citation type="submission" date="2024-11" db="EMBL/GenBank/DDBJ databases">
        <title>Chromosome-level genome assembly of the freshwater bivalve Anodonta woodiana.</title>
        <authorList>
            <person name="Chen X."/>
        </authorList>
    </citation>
    <scope>NUCLEOTIDE SEQUENCE [LARGE SCALE GENOMIC DNA]</scope>
    <source>
        <strain evidence="11">MN2024</strain>
        <tissue evidence="11">Gills</tissue>
    </source>
</reference>
<evidence type="ECO:0000256" key="2">
    <source>
        <dbReference type="ARBA" id="ARBA00022729"/>
    </source>
</evidence>
<feature type="repeat" description="LDL-receptor class B" evidence="6">
    <location>
        <begin position="378"/>
        <end position="421"/>
    </location>
</feature>
<feature type="domain" description="EGF-like" evidence="10">
    <location>
        <begin position="597"/>
        <end position="635"/>
    </location>
</feature>
<dbReference type="AlphaFoldDB" id="A0ABD3TLW6"/>
<feature type="compositionally biased region" description="Basic and acidic residues" evidence="7">
    <location>
        <begin position="709"/>
        <end position="723"/>
    </location>
</feature>
<feature type="domain" description="EGF-like" evidence="10">
    <location>
        <begin position="294"/>
        <end position="332"/>
    </location>
</feature>
<evidence type="ECO:0000313" key="12">
    <source>
        <dbReference type="Proteomes" id="UP001634394"/>
    </source>
</evidence>
<evidence type="ECO:0000256" key="6">
    <source>
        <dbReference type="PROSITE-ProRule" id="PRU00461"/>
    </source>
</evidence>